<protein>
    <submittedName>
        <fullName evidence="1">Uncharacterized protein</fullName>
    </submittedName>
</protein>
<accession>A0AAN7B421</accession>
<evidence type="ECO:0000313" key="2">
    <source>
        <dbReference type="Proteomes" id="UP001301769"/>
    </source>
</evidence>
<reference evidence="1" key="2">
    <citation type="submission" date="2023-05" db="EMBL/GenBank/DDBJ databases">
        <authorList>
            <consortium name="Lawrence Berkeley National Laboratory"/>
            <person name="Steindorff A."/>
            <person name="Hensen N."/>
            <person name="Bonometti L."/>
            <person name="Westerberg I."/>
            <person name="Brannstrom I.O."/>
            <person name="Guillou S."/>
            <person name="Cros-Aarteil S."/>
            <person name="Calhoun S."/>
            <person name="Haridas S."/>
            <person name="Kuo A."/>
            <person name="Mondo S."/>
            <person name="Pangilinan J."/>
            <person name="Riley R."/>
            <person name="Labutti K."/>
            <person name="Andreopoulos B."/>
            <person name="Lipzen A."/>
            <person name="Chen C."/>
            <person name="Yanf M."/>
            <person name="Daum C."/>
            <person name="Ng V."/>
            <person name="Clum A."/>
            <person name="Ohm R."/>
            <person name="Martin F."/>
            <person name="Silar P."/>
            <person name="Natvig D."/>
            <person name="Lalanne C."/>
            <person name="Gautier V."/>
            <person name="Ament-Velasquez S.L."/>
            <person name="Kruys A."/>
            <person name="Hutchinson M.I."/>
            <person name="Powell A.J."/>
            <person name="Barry K."/>
            <person name="Miller A.N."/>
            <person name="Grigoriev I.V."/>
            <person name="Debuchy R."/>
            <person name="Gladieux P."/>
            <person name="Thoren M.H."/>
            <person name="Johannesson H."/>
        </authorList>
    </citation>
    <scope>NUCLEOTIDE SEQUENCE</scope>
    <source>
        <strain evidence="1">PSN293</strain>
    </source>
</reference>
<comment type="caution">
    <text evidence="1">The sequence shown here is derived from an EMBL/GenBank/DDBJ whole genome shotgun (WGS) entry which is preliminary data.</text>
</comment>
<dbReference type="AlphaFoldDB" id="A0AAN7B421"/>
<reference evidence="1" key="1">
    <citation type="journal article" date="2023" name="Mol. Phylogenet. Evol.">
        <title>Genome-scale phylogeny and comparative genomics of the fungal order Sordariales.</title>
        <authorList>
            <person name="Hensen N."/>
            <person name="Bonometti L."/>
            <person name="Westerberg I."/>
            <person name="Brannstrom I.O."/>
            <person name="Guillou S."/>
            <person name="Cros-Aarteil S."/>
            <person name="Calhoun S."/>
            <person name="Haridas S."/>
            <person name="Kuo A."/>
            <person name="Mondo S."/>
            <person name="Pangilinan J."/>
            <person name="Riley R."/>
            <person name="LaButti K."/>
            <person name="Andreopoulos B."/>
            <person name="Lipzen A."/>
            <person name="Chen C."/>
            <person name="Yan M."/>
            <person name="Daum C."/>
            <person name="Ng V."/>
            <person name="Clum A."/>
            <person name="Steindorff A."/>
            <person name="Ohm R.A."/>
            <person name="Martin F."/>
            <person name="Silar P."/>
            <person name="Natvig D.O."/>
            <person name="Lalanne C."/>
            <person name="Gautier V."/>
            <person name="Ament-Velasquez S.L."/>
            <person name="Kruys A."/>
            <person name="Hutchinson M.I."/>
            <person name="Powell A.J."/>
            <person name="Barry K."/>
            <person name="Miller A.N."/>
            <person name="Grigoriev I.V."/>
            <person name="Debuchy R."/>
            <person name="Gladieux P."/>
            <person name="Hiltunen Thoren M."/>
            <person name="Johannesson H."/>
        </authorList>
    </citation>
    <scope>NUCLEOTIDE SEQUENCE</scope>
    <source>
        <strain evidence="1">PSN293</strain>
    </source>
</reference>
<organism evidence="1 2">
    <name type="scientific">Rhypophila decipiens</name>
    <dbReference type="NCBI Taxonomy" id="261697"/>
    <lineage>
        <taxon>Eukaryota</taxon>
        <taxon>Fungi</taxon>
        <taxon>Dikarya</taxon>
        <taxon>Ascomycota</taxon>
        <taxon>Pezizomycotina</taxon>
        <taxon>Sordariomycetes</taxon>
        <taxon>Sordariomycetidae</taxon>
        <taxon>Sordariales</taxon>
        <taxon>Naviculisporaceae</taxon>
        <taxon>Rhypophila</taxon>
    </lineage>
</organism>
<dbReference type="EMBL" id="MU858203">
    <property type="protein sequence ID" value="KAK4209514.1"/>
    <property type="molecule type" value="Genomic_DNA"/>
</dbReference>
<evidence type="ECO:0000313" key="1">
    <source>
        <dbReference type="EMBL" id="KAK4209514.1"/>
    </source>
</evidence>
<dbReference type="Proteomes" id="UP001301769">
    <property type="component" value="Unassembled WGS sequence"/>
</dbReference>
<sequence>MTTSQNMDWESDRTPLKRKISSVWEPIEDDCDMEYEIVSHDWNTSTAVAGRHEENGHVVAADDFFAMADVMDISDEAESIDREHGSFGIFDSMEHRHPKNFIISDCGRLNDTNLDAMDTENPRPTKKPKLELEVAELPKVPEIKTTQQAKKRPGNPRLWKTWKPPMHWPDFMGSYSFTTVHALMLLPEPTMGTFPRAIPTAHIESPLRRCLNASGGN</sequence>
<name>A0AAN7B421_9PEZI</name>
<proteinExistence type="predicted"/>
<gene>
    <name evidence="1" type="ORF">QBC37DRAFT_404290</name>
</gene>
<keyword evidence="2" id="KW-1185">Reference proteome</keyword>